<reference evidence="2" key="1">
    <citation type="submission" date="2006-10" db="EMBL/GenBank/DDBJ databases">
        <authorList>
            <person name="Amadeo P."/>
            <person name="Zhao Q."/>
            <person name="Wortman J."/>
            <person name="Fraser-Liggett C."/>
            <person name="Carlton J."/>
        </authorList>
    </citation>
    <scope>NUCLEOTIDE SEQUENCE</scope>
    <source>
        <strain evidence="2">G3</strain>
    </source>
</reference>
<proteinExistence type="predicted"/>
<dbReference type="GO" id="GO:0034605">
    <property type="term" value="P:cellular response to heat"/>
    <property type="evidence" value="ECO:0000318"/>
    <property type="project" value="GO_Central"/>
</dbReference>
<dbReference type="InParanoid" id="A2EY71"/>
<evidence type="ECO:0000313" key="3">
    <source>
        <dbReference type="Proteomes" id="UP000001542"/>
    </source>
</evidence>
<keyword evidence="3" id="KW-1185">Reference proteome</keyword>
<evidence type="ECO:0000313" key="2">
    <source>
        <dbReference type="EMBL" id="EAY02417.1"/>
    </source>
</evidence>
<dbReference type="RefSeq" id="XP_001330670.1">
    <property type="nucleotide sequence ID" value="XM_001330634.1"/>
</dbReference>
<dbReference type="AlphaFoldDB" id="A2EY71"/>
<dbReference type="EMBL" id="DS113537">
    <property type="protein sequence ID" value="EAY02417.1"/>
    <property type="molecule type" value="Genomic_DNA"/>
</dbReference>
<reference evidence="2" key="2">
    <citation type="journal article" date="2007" name="Science">
        <title>Draft genome sequence of the sexually transmitted pathogen Trichomonas vaginalis.</title>
        <authorList>
            <person name="Carlton J.M."/>
            <person name="Hirt R.P."/>
            <person name="Silva J.C."/>
            <person name="Delcher A.L."/>
            <person name="Schatz M."/>
            <person name="Zhao Q."/>
            <person name="Wortman J.R."/>
            <person name="Bidwell S.L."/>
            <person name="Alsmark U.C.M."/>
            <person name="Besteiro S."/>
            <person name="Sicheritz-Ponten T."/>
            <person name="Noel C.J."/>
            <person name="Dacks J.B."/>
            <person name="Foster P.G."/>
            <person name="Simillion C."/>
            <person name="Van de Peer Y."/>
            <person name="Miranda-Saavedra D."/>
            <person name="Barton G.J."/>
            <person name="Westrop G.D."/>
            <person name="Mueller S."/>
            <person name="Dessi D."/>
            <person name="Fiori P.L."/>
            <person name="Ren Q."/>
            <person name="Paulsen I."/>
            <person name="Zhang H."/>
            <person name="Bastida-Corcuera F.D."/>
            <person name="Simoes-Barbosa A."/>
            <person name="Brown M.T."/>
            <person name="Hayes R.D."/>
            <person name="Mukherjee M."/>
            <person name="Okumura C.Y."/>
            <person name="Schneider R."/>
            <person name="Smith A.J."/>
            <person name="Vanacova S."/>
            <person name="Villalvazo M."/>
            <person name="Haas B.J."/>
            <person name="Pertea M."/>
            <person name="Feldblyum T.V."/>
            <person name="Utterback T.R."/>
            <person name="Shu C.L."/>
            <person name="Osoegawa K."/>
            <person name="de Jong P.J."/>
            <person name="Hrdy I."/>
            <person name="Horvathova L."/>
            <person name="Zubacova Z."/>
            <person name="Dolezal P."/>
            <person name="Malik S.B."/>
            <person name="Logsdon J.M. Jr."/>
            <person name="Henze K."/>
            <person name="Gupta A."/>
            <person name="Wang C.C."/>
            <person name="Dunne R.L."/>
            <person name="Upcroft J.A."/>
            <person name="Upcroft P."/>
            <person name="White O."/>
            <person name="Salzberg S.L."/>
            <person name="Tang P."/>
            <person name="Chiu C.-H."/>
            <person name="Lee Y.-S."/>
            <person name="Embley T.M."/>
            <person name="Coombs G.H."/>
            <person name="Mottram J.C."/>
            <person name="Tachezy J."/>
            <person name="Fraser-Liggett C.M."/>
            <person name="Johnson P.J."/>
        </authorList>
    </citation>
    <scope>NUCLEOTIDE SEQUENCE [LARGE SCALE GENOMIC DNA]</scope>
    <source>
        <strain evidence="2">G3</strain>
    </source>
</reference>
<sequence length="645" mass="74934">MTYYTVDEMLDIFRNNETTMHQERLKNEAAVMRMYADATKQKKFKKGSHGSKDNLLTFHQSDSNAFVLSHLRKNAGDDKDPIRDINLELNIIKPQKINESVDKLCKFDLSMVLDCLIQKAFHAVQNPEQPSSLIPVQIELFHKLLAKDSIFKTFPVELYIKYVELLSQPNYRDNCKTVLVYLSHLFVTHVISRKDYGTILYQLCSYPTLQYGLELMVSALTISGKYIDSHRLKEFFYFYRYMNMNLQNVPSYTQYLINELLFIRYKGWSDNEELKIIPGKFESVPKPVESIIPQAEKLIEERKQNEAQQIAEKQSASANNSKLTINPQNLSQSQSENDISQQDTPQNQEDEQQISSDTQSIEEPQQNDNEQPNKEPQPQNDEQIADNIEDFVEKSFNNWLDSGELADFTKFDIDLVISTTLRLFNLFNNEISDYSDFISKVYYQIVPNREDAIYHIMSNLYVIKELADNNENSFEIYDNLGMTLFNLAHIKDYIGVYDAYDILSNEVIPRDIGLNIKYSISQSIRTIYDYEILDVPEGDEDKIKQIALDVVINVNFNTQEMITDKLIEDTNNLQPLACFIFFKSMFINGFYDRTLLDNKELTDLLAMTNMTFMGELDAIVAEVSNAIPEISNDPEYKKLFYIKLN</sequence>
<dbReference type="Proteomes" id="UP000001542">
    <property type="component" value="Unassembled WGS sequence"/>
</dbReference>
<dbReference type="InterPro" id="IPR016024">
    <property type="entry name" value="ARM-type_fold"/>
</dbReference>
<gene>
    <name evidence="2" type="ORF">TVAG_206930</name>
</gene>
<dbReference type="KEGG" id="tva:4760255"/>
<name>A2EY71_TRIV3</name>
<feature type="compositionally biased region" description="Polar residues" evidence="1">
    <location>
        <begin position="306"/>
        <end position="381"/>
    </location>
</feature>
<organism evidence="2 3">
    <name type="scientific">Trichomonas vaginalis (strain ATCC PRA-98 / G3)</name>
    <dbReference type="NCBI Taxonomy" id="412133"/>
    <lineage>
        <taxon>Eukaryota</taxon>
        <taxon>Metamonada</taxon>
        <taxon>Parabasalia</taxon>
        <taxon>Trichomonadida</taxon>
        <taxon>Trichomonadidae</taxon>
        <taxon>Trichomonas</taxon>
    </lineage>
</organism>
<dbReference type="VEuPathDB" id="TrichDB:TVAGG3_0413750"/>
<protein>
    <submittedName>
        <fullName evidence="2">Uncharacterized protein</fullName>
    </submittedName>
</protein>
<feature type="region of interest" description="Disordered" evidence="1">
    <location>
        <begin position="303"/>
        <end position="381"/>
    </location>
</feature>
<dbReference type="VEuPathDB" id="TrichDB:TVAG_206930"/>
<accession>A2EY71</accession>
<evidence type="ECO:0000256" key="1">
    <source>
        <dbReference type="SAM" id="MobiDB-lite"/>
    </source>
</evidence>
<dbReference type="SUPFAM" id="SSF48371">
    <property type="entry name" value="ARM repeat"/>
    <property type="match status" value="1"/>
</dbReference>